<dbReference type="SUPFAM" id="SSF56235">
    <property type="entry name" value="N-terminal nucleophile aminohydrolases (Ntn hydrolases)"/>
    <property type="match status" value="1"/>
</dbReference>
<dbReference type="Gene3D" id="3.60.20.10">
    <property type="entry name" value="Glutamine Phosphoribosylpyrophosphate, subunit 1, domain 1"/>
    <property type="match status" value="1"/>
</dbReference>
<evidence type="ECO:0000256" key="1">
    <source>
        <dbReference type="ARBA" id="ARBA00005187"/>
    </source>
</evidence>
<dbReference type="PANTHER" id="PTHR11772:SF23">
    <property type="entry name" value="ASPARAGINE SYNTHETASE [GLUTAMINE-HYDROLYZING]"/>
    <property type="match status" value="1"/>
</dbReference>
<dbReference type="PROSITE" id="PS51278">
    <property type="entry name" value="GATASE_TYPE_2"/>
    <property type="match status" value="1"/>
</dbReference>
<dbReference type="SUPFAM" id="SSF52402">
    <property type="entry name" value="Adenine nucleotide alpha hydrolases-like"/>
    <property type="match status" value="1"/>
</dbReference>
<dbReference type="InterPro" id="IPR029055">
    <property type="entry name" value="Ntn_hydrolases_N"/>
</dbReference>
<feature type="binding site" evidence="12">
    <location>
        <position position="100"/>
    </location>
    <ligand>
        <name>L-glutamine</name>
        <dbReference type="ChEBI" id="CHEBI:58359"/>
    </ligand>
</feature>
<dbReference type="Proteomes" id="UP000664859">
    <property type="component" value="Unassembled WGS sequence"/>
</dbReference>
<feature type="binding site" evidence="12">
    <location>
        <begin position="360"/>
        <end position="361"/>
    </location>
    <ligand>
        <name>ATP</name>
        <dbReference type="ChEBI" id="CHEBI:30616"/>
    </ligand>
</feature>
<feature type="site" description="Important for beta-aspartyl-AMP intermediate formation" evidence="13">
    <location>
        <position position="362"/>
    </location>
</feature>
<keyword evidence="3" id="KW-0436">Ligase</keyword>
<evidence type="ECO:0000313" key="16">
    <source>
        <dbReference type="Proteomes" id="UP000664859"/>
    </source>
</evidence>
<dbReference type="Pfam" id="PF13537">
    <property type="entry name" value="GATase_7"/>
    <property type="match status" value="1"/>
</dbReference>
<evidence type="ECO:0000256" key="13">
    <source>
        <dbReference type="PIRSR" id="PIRSR001589-3"/>
    </source>
</evidence>
<feature type="binding site" evidence="12">
    <location>
        <position position="254"/>
    </location>
    <ligand>
        <name>ATP</name>
        <dbReference type="ChEBI" id="CHEBI:30616"/>
    </ligand>
</feature>
<dbReference type="GO" id="GO:0006529">
    <property type="term" value="P:asparagine biosynthetic process"/>
    <property type="evidence" value="ECO:0007669"/>
    <property type="project" value="UniProtKB-KW"/>
</dbReference>
<evidence type="ECO:0000256" key="4">
    <source>
        <dbReference type="ARBA" id="ARBA00022605"/>
    </source>
</evidence>
<gene>
    <name evidence="15" type="ORF">JKP88DRAFT_157385</name>
</gene>
<feature type="domain" description="Glutamine amidotransferase type-2" evidence="14">
    <location>
        <begin position="2"/>
        <end position="192"/>
    </location>
</feature>
<organism evidence="15 16">
    <name type="scientific">Tribonema minus</name>
    <dbReference type="NCBI Taxonomy" id="303371"/>
    <lineage>
        <taxon>Eukaryota</taxon>
        <taxon>Sar</taxon>
        <taxon>Stramenopiles</taxon>
        <taxon>Ochrophyta</taxon>
        <taxon>PX clade</taxon>
        <taxon>Xanthophyceae</taxon>
        <taxon>Tribonematales</taxon>
        <taxon>Tribonemataceae</taxon>
        <taxon>Tribonema</taxon>
    </lineage>
</organism>
<protein>
    <recommendedName>
        <fullName evidence="2">asparagine synthase (glutamine-hydrolyzing)</fullName>
        <ecNumber evidence="2">6.3.5.4</ecNumber>
    </recommendedName>
    <alternativeName>
        <fullName evidence="8">Glutamine-dependent asparagine synthetase</fullName>
    </alternativeName>
</protein>
<evidence type="ECO:0000313" key="15">
    <source>
        <dbReference type="EMBL" id="KAG5183027.1"/>
    </source>
</evidence>
<dbReference type="Gene3D" id="3.40.50.620">
    <property type="entry name" value="HUPs"/>
    <property type="match status" value="1"/>
</dbReference>
<feature type="active site" description="For GATase activity" evidence="11">
    <location>
        <position position="2"/>
    </location>
</feature>
<dbReference type="EMBL" id="JAFCMP010000223">
    <property type="protein sequence ID" value="KAG5183027.1"/>
    <property type="molecule type" value="Genomic_DNA"/>
</dbReference>
<dbReference type="GO" id="GO:0005829">
    <property type="term" value="C:cytosol"/>
    <property type="evidence" value="ECO:0007669"/>
    <property type="project" value="TreeGrafter"/>
</dbReference>
<reference evidence="15" key="1">
    <citation type="submission" date="2021-02" db="EMBL/GenBank/DDBJ databases">
        <title>First Annotated Genome of the Yellow-green Alga Tribonema minus.</title>
        <authorList>
            <person name="Mahan K.M."/>
        </authorList>
    </citation>
    <scope>NUCLEOTIDE SEQUENCE</scope>
    <source>
        <strain evidence="15">UTEX B ZZ1240</strain>
    </source>
</reference>
<feature type="binding site" evidence="12">
    <location>
        <position position="282"/>
    </location>
    <ligand>
        <name>ATP</name>
        <dbReference type="ChEBI" id="CHEBI:30616"/>
    </ligand>
</feature>
<evidence type="ECO:0000256" key="6">
    <source>
        <dbReference type="ARBA" id="ARBA00022840"/>
    </source>
</evidence>
<evidence type="ECO:0000256" key="2">
    <source>
        <dbReference type="ARBA" id="ARBA00012737"/>
    </source>
</evidence>
<dbReference type="Pfam" id="PF00733">
    <property type="entry name" value="Asn_synthase"/>
    <property type="match status" value="2"/>
</dbReference>
<dbReference type="GO" id="GO:0005524">
    <property type="term" value="F:ATP binding"/>
    <property type="evidence" value="ECO:0007669"/>
    <property type="project" value="UniProtKB-KW"/>
</dbReference>
<comment type="catalytic activity">
    <reaction evidence="9">
        <text>L-aspartate + L-glutamine + ATP + H2O = L-asparagine + L-glutamate + AMP + diphosphate + H(+)</text>
        <dbReference type="Rhea" id="RHEA:12228"/>
        <dbReference type="ChEBI" id="CHEBI:15377"/>
        <dbReference type="ChEBI" id="CHEBI:15378"/>
        <dbReference type="ChEBI" id="CHEBI:29985"/>
        <dbReference type="ChEBI" id="CHEBI:29991"/>
        <dbReference type="ChEBI" id="CHEBI:30616"/>
        <dbReference type="ChEBI" id="CHEBI:33019"/>
        <dbReference type="ChEBI" id="CHEBI:58048"/>
        <dbReference type="ChEBI" id="CHEBI:58359"/>
        <dbReference type="ChEBI" id="CHEBI:456215"/>
        <dbReference type="EC" id="6.3.5.4"/>
    </reaction>
</comment>
<dbReference type="AlphaFoldDB" id="A0A836CEP6"/>
<evidence type="ECO:0000259" key="14">
    <source>
        <dbReference type="PROSITE" id="PS51278"/>
    </source>
</evidence>
<dbReference type="InterPro" id="IPR006426">
    <property type="entry name" value="Asn_synth_AEB"/>
</dbReference>
<keyword evidence="5 10" id="KW-0547">Nucleotide-binding</keyword>
<comment type="pathway">
    <text evidence="1">Amino-acid biosynthesis; L-asparagine biosynthesis; L-asparagine from L-aspartate (L-Gln route): step 1/1.</text>
</comment>
<dbReference type="InterPro" id="IPR014729">
    <property type="entry name" value="Rossmann-like_a/b/a_fold"/>
</dbReference>
<name>A0A836CEP6_9STRA</name>
<dbReference type="OrthoDB" id="409189at2759"/>
<keyword evidence="16" id="KW-1185">Reference proteome</keyword>
<dbReference type="PANTHER" id="PTHR11772">
    <property type="entry name" value="ASPARAGINE SYNTHETASE"/>
    <property type="match status" value="1"/>
</dbReference>
<evidence type="ECO:0000256" key="7">
    <source>
        <dbReference type="ARBA" id="ARBA00022888"/>
    </source>
</evidence>
<sequence length="586" mass="64409">MCGLSFWFRYLAAGIDDDAIVLAARALQPRGPDGSATLKFQMTSGEPGLMCFHRLAIINRNENGMQPFRTDGARFMCTGEIYNHTQLQMDEGISEEMRSDVEVVMRMLTRDGSDEGAGVTCRRLDGDFAFVYTRGDRVIAGRDPVGVRPLFYGVKEGRVVAFASEAKALTAAGCLDDVHAFPPGCFWSSDLEGFVQYTDVYDAAPAARTAEMAMHAWIGADKSSARPYQAAVRRLLTESVRKRVDHSDRPIAFLCSGGLDSSIVVALAAEMYPHRELHAFSVEFEGAASQDAVYATELLKLLPRVEHTRVTLTEEQALTYMRDVVQVCETADVRTLRAAVPMFHLAKYISERTEYKVVLSGEGADEAFMGYFYFRMATSPEAACDEAKRLVRGLYAFDLLRADRCFAAHGLEVRVPFLDRDLLRCVFAMPAGVRHDADGGSIVEKALLREAFSDVEALERTGIIHRGKMCLSDGVGYTMVERLVHSASGSVEDDDASSAAPREPSFADEMKMYAQGQILGRSTQLAKMGERAQQLSADIQSKTAALNEVRSQIVHLQGGLAATREFAARMETLSAPPSADQLINET</sequence>
<keyword evidence="11" id="KW-0315">Glutamine amidotransferase</keyword>
<proteinExistence type="predicted"/>
<dbReference type="InterPro" id="IPR017932">
    <property type="entry name" value="GATase_2_dom"/>
</dbReference>
<evidence type="ECO:0000256" key="9">
    <source>
        <dbReference type="ARBA" id="ARBA00048741"/>
    </source>
</evidence>
<evidence type="ECO:0000256" key="5">
    <source>
        <dbReference type="ARBA" id="ARBA00022741"/>
    </source>
</evidence>
<evidence type="ECO:0000256" key="11">
    <source>
        <dbReference type="PIRSR" id="PIRSR001589-1"/>
    </source>
</evidence>
<comment type="caution">
    <text evidence="15">The sequence shown here is derived from an EMBL/GenBank/DDBJ whole genome shotgun (WGS) entry which is preliminary data.</text>
</comment>
<accession>A0A836CEP6</accession>
<dbReference type="CDD" id="cd01991">
    <property type="entry name" value="Asn_synthase_B_C"/>
    <property type="match status" value="1"/>
</dbReference>
<keyword evidence="4 11" id="KW-0028">Amino-acid biosynthesis</keyword>
<evidence type="ECO:0000256" key="8">
    <source>
        <dbReference type="ARBA" id="ARBA00030234"/>
    </source>
</evidence>
<dbReference type="InterPro" id="IPR050795">
    <property type="entry name" value="Asn_Synthetase"/>
</dbReference>
<keyword evidence="6 10" id="KW-0067">ATP-binding</keyword>
<dbReference type="InterPro" id="IPR001962">
    <property type="entry name" value="Asn_synthase"/>
</dbReference>
<dbReference type="GO" id="GO:0004066">
    <property type="term" value="F:asparagine synthase (glutamine-hydrolyzing) activity"/>
    <property type="evidence" value="ECO:0007669"/>
    <property type="project" value="UniProtKB-EC"/>
</dbReference>
<evidence type="ECO:0000256" key="10">
    <source>
        <dbReference type="PIRNR" id="PIRNR001589"/>
    </source>
</evidence>
<keyword evidence="7 11" id="KW-0061">Asparagine biosynthesis</keyword>
<evidence type="ECO:0000256" key="3">
    <source>
        <dbReference type="ARBA" id="ARBA00022598"/>
    </source>
</evidence>
<dbReference type="PIRSF" id="PIRSF001589">
    <property type="entry name" value="Asn_synthetase_glu-h"/>
    <property type="match status" value="1"/>
</dbReference>
<dbReference type="EC" id="6.3.5.4" evidence="2"/>
<evidence type="ECO:0000256" key="12">
    <source>
        <dbReference type="PIRSR" id="PIRSR001589-2"/>
    </source>
</evidence>